<feature type="compositionally biased region" description="Polar residues" evidence="1">
    <location>
        <begin position="172"/>
        <end position="186"/>
    </location>
</feature>
<comment type="caution">
    <text evidence="2">The sequence shown here is derived from an EMBL/GenBank/DDBJ whole genome shotgun (WGS) entry which is preliminary data.</text>
</comment>
<dbReference type="AlphaFoldDB" id="A0AB34HM36"/>
<dbReference type="Pfam" id="PF15809">
    <property type="entry name" value="STG"/>
    <property type="match status" value="2"/>
</dbReference>
<sequence length="416" mass="44810">MVHLVHWLPPLPLPSGLFARSIGVVEEKFPRDLGINLPLLGQTSLTGPSNSEHPQPKPDPGPNDLARAPLKPKLWGCTRKGCWKRMIWDKGLAVLGLREMQSKMQGHVAGSRAPLGLLLVCLHLPGLFARSIGVVEEKFPRDLGINLPLLGQPSLTGPSNSEHPQPGPNDSAIDSLQHNASPSHGSQPAGGAAVQRWLPSGGLPSMDSWPSEDPWPTMAAVVKDHVGEVLPEELSYLSSAAALPPGSGPLPAETSAHPADTSPEASLLHEDPESRRSLHSNVLGAQRKALALRPPWSLISKIRWPLLPGHSLGPLNPSIFWGGKGPGTGWRPNRLPYPMGIWGNSNQYPSTSWGRINPYPGTTWGIINRYPGTSWGNSHLHPGINRFSPRVLRAPGSYWSTVAAFPNPQNPGSQWS</sequence>
<dbReference type="InterPro" id="IPR026135">
    <property type="entry name" value="C6orf15"/>
</dbReference>
<feature type="region of interest" description="Disordered" evidence="1">
    <location>
        <begin position="150"/>
        <end position="211"/>
    </location>
</feature>
<name>A0AB34HM36_ESCRO</name>
<feature type="compositionally biased region" description="Polar residues" evidence="1">
    <location>
        <begin position="44"/>
        <end position="53"/>
    </location>
</feature>
<feature type="region of interest" description="Disordered" evidence="1">
    <location>
        <begin position="245"/>
        <end position="276"/>
    </location>
</feature>
<dbReference type="PANTHER" id="PTHR15817:SF2">
    <property type="entry name" value="SIMILAR TO RIKEN CDNA 2300002M23"/>
    <property type="match status" value="1"/>
</dbReference>
<dbReference type="EMBL" id="JAIQCJ010001151">
    <property type="protein sequence ID" value="KAJ8792051.1"/>
    <property type="molecule type" value="Genomic_DNA"/>
</dbReference>
<feature type="compositionally biased region" description="Polar residues" evidence="1">
    <location>
        <begin position="153"/>
        <end position="163"/>
    </location>
</feature>
<dbReference type="GO" id="GO:0031012">
    <property type="term" value="C:extracellular matrix"/>
    <property type="evidence" value="ECO:0007669"/>
    <property type="project" value="TreeGrafter"/>
</dbReference>
<reference evidence="2 3" key="1">
    <citation type="submission" date="2022-11" db="EMBL/GenBank/DDBJ databases">
        <title>Whole genome sequence of Eschrichtius robustus ER-17-0199.</title>
        <authorList>
            <person name="Bruniche-Olsen A."/>
            <person name="Black A.N."/>
            <person name="Fields C.J."/>
            <person name="Walden K."/>
            <person name="Dewoody J.A."/>
        </authorList>
    </citation>
    <scope>NUCLEOTIDE SEQUENCE [LARGE SCALE GENOMIC DNA]</scope>
    <source>
        <strain evidence="2">ER-17-0199</strain>
        <tissue evidence="2">Blubber</tissue>
    </source>
</reference>
<organism evidence="2 3">
    <name type="scientific">Eschrichtius robustus</name>
    <name type="common">California gray whale</name>
    <name type="synonym">Eschrichtius gibbosus</name>
    <dbReference type="NCBI Taxonomy" id="9764"/>
    <lineage>
        <taxon>Eukaryota</taxon>
        <taxon>Metazoa</taxon>
        <taxon>Chordata</taxon>
        <taxon>Craniata</taxon>
        <taxon>Vertebrata</taxon>
        <taxon>Euteleostomi</taxon>
        <taxon>Mammalia</taxon>
        <taxon>Eutheria</taxon>
        <taxon>Laurasiatheria</taxon>
        <taxon>Artiodactyla</taxon>
        <taxon>Whippomorpha</taxon>
        <taxon>Cetacea</taxon>
        <taxon>Mysticeti</taxon>
        <taxon>Eschrichtiidae</taxon>
        <taxon>Eschrichtius</taxon>
    </lineage>
</organism>
<evidence type="ECO:0000313" key="3">
    <source>
        <dbReference type="Proteomes" id="UP001159641"/>
    </source>
</evidence>
<dbReference type="GO" id="GO:0030198">
    <property type="term" value="P:extracellular matrix organization"/>
    <property type="evidence" value="ECO:0007669"/>
    <property type="project" value="TreeGrafter"/>
</dbReference>
<proteinExistence type="predicted"/>
<evidence type="ECO:0000256" key="1">
    <source>
        <dbReference type="SAM" id="MobiDB-lite"/>
    </source>
</evidence>
<dbReference type="Proteomes" id="UP001159641">
    <property type="component" value="Unassembled WGS sequence"/>
</dbReference>
<protein>
    <recommendedName>
        <fullName evidence="4">Protein STG</fullName>
    </recommendedName>
</protein>
<accession>A0AB34HM36</accession>
<gene>
    <name evidence="2" type="ORF">J1605_020110</name>
</gene>
<evidence type="ECO:0008006" key="4">
    <source>
        <dbReference type="Google" id="ProtNLM"/>
    </source>
</evidence>
<feature type="region of interest" description="Disordered" evidence="1">
    <location>
        <begin position="44"/>
        <end position="69"/>
    </location>
</feature>
<keyword evidence="3" id="KW-1185">Reference proteome</keyword>
<dbReference type="PANTHER" id="PTHR15817">
    <property type="entry name" value="STG PROTEIN"/>
    <property type="match status" value="1"/>
</dbReference>
<feature type="compositionally biased region" description="Basic and acidic residues" evidence="1">
    <location>
        <begin position="267"/>
        <end position="276"/>
    </location>
</feature>
<evidence type="ECO:0000313" key="2">
    <source>
        <dbReference type="EMBL" id="KAJ8792051.1"/>
    </source>
</evidence>